<evidence type="ECO:0000313" key="2">
    <source>
        <dbReference type="EMBL" id="AEL79266.1"/>
    </source>
</evidence>
<feature type="non-terminal residue" evidence="2">
    <location>
        <position position="68"/>
    </location>
</feature>
<dbReference type="AlphaFoldDB" id="G1K0F5"/>
<reference evidence="2" key="1">
    <citation type="journal article" date="2011" name="Insect Biochem. Mol. Biol.">
        <title>Transcriptome and gene expression profile of ovarian follicle tissue of the triatomine bug Rhodnius prolixus.</title>
        <authorList>
            <person name="Medeiros M.N."/>
            <person name="Logullo R."/>
            <person name="Ramos I.B."/>
            <person name="Sorgine M.H."/>
            <person name="Paiva-Silva G.O."/>
            <person name="Mesquita R.D."/>
            <person name="Machado E.A."/>
            <person name="Coutinho M.A."/>
            <person name="Masuda H."/>
            <person name="Capurro M.L."/>
            <person name="Ribeiro J.M."/>
            <person name="Cardoso Braz G.R."/>
            <person name="Oliveira P.L."/>
        </authorList>
    </citation>
    <scope>NUCLEOTIDE SEQUENCE</scope>
    <source>
        <tissue evidence="2">Ovary</tissue>
    </source>
</reference>
<keyword evidence="1" id="KW-0472">Membrane</keyword>
<keyword evidence="1" id="KW-1133">Transmembrane helix</keyword>
<feature type="transmembrane region" description="Helical" evidence="1">
    <location>
        <begin position="36"/>
        <end position="61"/>
    </location>
</feature>
<evidence type="ECO:0000256" key="1">
    <source>
        <dbReference type="SAM" id="Phobius"/>
    </source>
</evidence>
<dbReference type="EMBL" id="JO495037">
    <property type="protein sequence ID" value="AEL79266.1"/>
    <property type="molecule type" value="mRNA"/>
</dbReference>
<accession>G1K0F5</accession>
<name>G1K0F5_RHOPR</name>
<organism evidence="2">
    <name type="scientific">Rhodnius prolixus</name>
    <name type="common">Triatomid bug</name>
    <dbReference type="NCBI Taxonomy" id="13249"/>
    <lineage>
        <taxon>Eukaryota</taxon>
        <taxon>Metazoa</taxon>
        <taxon>Ecdysozoa</taxon>
        <taxon>Arthropoda</taxon>
        <taxon>Hexapoda</taxon>
        <taxon>Insecta</taxon>
        <taxon>Pterygota</taxon>
        <taxon>Neoptera</taxon>
        <taxon>Paraneoptera</taxon>
        <taxon>Hemiptera</taxon>
        <taxon>Heteroptera</taxon>
        <taxon>Panheteroptera</taxon>
        <taxon>Cimicomorpha</taxon>
        <taxon>Reduviidae</taxon>
        <taxon>Triatominae</taxon>
        <taxon>Rhodnius</taxon>
    </lineage>
</organism>
<feature type="non-terminal residue" evidence="2">
    <location>
        <position position="1"/>
    </location>
</feature>
<sequence length="68" mass="8067">NVQMCRNRFPSCTIQDKIFNKTSFINLQKNYILYTYFLYTSSIFAFVKCFSLLAGVFMLCVTKKKEKK</sequence>
<keyword evidence="1" id="KW-0812">Transmembrane</keyword>
<protein>
    <submittedName>
        <fullName evidence="2">Uncharacterized protein</fullName>
    </submittedName>
</protein>
<proteinExistence type="evidence at transcript level"/>